<evidence type="ECO:0000256" key="6">
    <source>
        <dbReference type="ARBA" id="ARBA00022605"/>
    </source>
</evidence>
<name>A0A645B6J0_9ZZZZ</name>
<evidence type="ECO:0000256" key="2">
    <source>
        <dbReference type="ARBA" id="ARBA00005062"/>
    </source>
</evidence>
<dbReference type="SUPFAM" id="SSF51735">
    <property type="entry name" value="NAD(P)-binding Rossmann-fold domains"/>
    <property type="match status" value="1"/>
</dbReference>
<evidence type="ECO:0000313" key="11">
    <source>
        <dbReference type="EMBL" id="MPM61027.1"/>
    </source>
</evidence>
<dbReference type="GO" id="GO:0004412">
    <property type="term" value="F:homoserine dehydrogenase activity"/>
    <property type="evidence" value="ECO:0007669"/>
    <property type="project" value="UniProtKB-EC"/>
</dbReference>
<dbReference type="EC" id="1.1.1.3" evidence="4"/>
<accession>A0A645B6J0</accession>
<evidence type="ECO:0000256" key="3">
    <source>
        <dbReference type="ARBA" id="ARBA00006753"/>
    </source>
</evidence>
<dbReference type="CDD" id="cd04881">
    <property type="entry name" value="ACT_HSDH-Hom"/>
    <property type="match status" value="1"/>
</dbReference>
<dbReference type="Gene3D" id="3.30.360.10">
    <property type="entry name" value="Dihydrodipicolinate Reductase, domain 2"/>
    <property type="match status" value="1"/>
</dbReference>
<dbReference type="UniPathway" id="UPA00051">
    <property type="reaction ID" value="UER00465"/>
</dbReference>
<dbReference type="GO" id="GO:0009088">
    <property type="term" value="P:threonine biosynthetic process"/>
    <property type="evidence" value="ECO:0007669"/>
    <property type="project" value="UniProtKB-UniPathway"/>
</dbReference>
<comment type="caution">
    <text evidence="11">The sequence shown here is derived from an EMBL/GenBank/DDBJ whole genome shotgun (WGS) entry which is preliminary data.</text>
</comment>
<keyword evidence="6" id="KW-0028">Amino-acid biosynthesis</keyword>
<feature type="domain" description="ACT" evidence="10">
    <location>
        <begin position="345"/>
        <end position="420"/>
    </location>
</feature>
<keyword evidence="7" id="KW-0791">Threonine biosynthesis</keyword>
<reference evidence="11" key="1">
    <citation type="submission" date="2019-08" db="EMBL/GenBank/DDBJ databases">
        <authorList>
            <person name="Kucharzyk K."/>
            <person name="Murdoch R.W."/>
            <person name="Higgins S."/>
            <person name="Loffler F."/>
        </authorList>
    </citation>
    <scope>NUCLEOTIDE SEQUENCE</scope>
</reference>
<dbReference type="Gene3D" id="3.30.70.260">
    <property type="match status" value="1"/>
</dbReference>
<dbReference type="InterPro" id="IPR045865">
    <property type="entry name" value="ACT-like_dom_sf"/>
</dbReference>
<dbReference type="Pfam" id="PF03447">
    <property type="entry name" value="NAD_binding_3"/>
    <property type="match status" value="1"/>
</dbReference>
<evidence type="ECO:0000259" key="10">
    <source>
        <dbReference type="PROSITE" id="PS51671"/>
    </source>
</evidence>
<dbReference type="PIRSF" id="PIRSF000098">
    <property type="entry name" value="Homoser_dehydrog"/>
    <property type="match status" value="1"/>
</dbReference>
<evidence type="ECO:0000256" key="8">
    <source>
        <dbReference type="ARBA" id="ARBA00023002"/>
    </source>
</evidence>
<evidence type="ECO:0000256" key="7">
    <source>
        <dbReference type="ARBA" id="ARBA00022697"/>
    </source>
</evidence>
<dbReference type="PANTHER" id="PTHR43331:SF1">
    <property type="entry name" value="HOMOSERINE DEHYDROGENASE"/>
    <property type="match status" value="1"/>
</dbReference>
<dbReference type="InterPro" id="IPR005106">
    <property type="entry name" value="Asp/hSer_DH_NAD-bd"/>
</dbReference>
<dbReference type="InterPro" id="IPR036291">
    <property type="entry name" value="NAD(P)-bd_dom_sf"/>
</dbReference>
<gene>
    <name evidence="11" type="primary">hom_21</name>
    <name evidence="11" type="ORF">SDC9_107881</name>
</gene>
<dbReference type="Pfam" id="PF01842">
    <property type="entry name" value="ACT"/>
    <property type="match status" value="1"/>
</dbReference>
<dbReference type="InterPro" id="IPR001342">
    <property type="entry name" value="HDH_cat"/>
</dbReference>
<dbReference type="GO" id="GO:0050661">
    <property type="term" value="F:NADP binding"/>
    <property type="evidence" value="ECO:0007669"/>
    <property type="project" value="InterPro"/>
</dbReference>
<dbReference type="UniPathway" id="UPA00050">
    <property type="reaction ID" value="UER00063"/>
</dbReference>
<dbReference type="SUPFAM" id="SSF55021">
    <property type="entry name" value="ACT-like"/>
    <property type="match status" value="1"/>
</dbReference>
<organism evidence="11">
    <name type="scientific">bioreactor metagenome</name>
    <dbReference type="NCBI Taxonomy" id="1076179"/>
    <lineage>
        <taxon>unclassified sequences</taxon>
        <taxon>metagenomes</taxon>
        <taxon>ecological metagenomes</taxon>
    </lineage>
</organism>
<comment type="pathway">
    <text evidence="1">Amino-acid biosynthesis; L-threonine biosynthesis; L-threonine from L-aspartate: step 3/5.</text>
</comment>
<dbReference type="FunFam" id="3.30.360.10:FF:000005">
    <property type="entry name" value="Homoserine dehydrogenase"/>
    <property type="match status" value="1"/>
</dbReference>
<evidence type="ECO:0000256" key="1">
    <source>
        <dbReference type="ARBA" id="ARBA00005056"/>
    </source>
</evidence>
<sequence>MEKVGLGILGMGTVASGLINIIGINNSKITGSLNKELVINKVLVKSLDKKRDVNLPQEVYTTDAYDVINHKDTQIIVELIGGISPAYEYIKAALNNKKHVVTANKALIATHGEELEELAYKNGVSLMYEASVAGGIPIINTMTDNLCANEITDITGIINGTTNYILTQMAENNLEYEQAVKDAQALRFAEADPSSDVEGDDAAYKLSILSTIAFGQRINVRDIPKEGITKISKEDISYAKELGYNLKLLVSASRKGDEIELRVHPAFVPASHPLSTVKNEYNAVFLKGNAVGGLMLYGKGAGSLPTGSAVLGDVMHIVKTGGKAKIDLKKENKYLIANKAHKQYYIRFEVIDKPGVLANIASIFGKNDISLASVVQRQKNGDETAPLVFITHEVDRKNIDAALEEIKDYKNVTQIASIIVVENFK</sequence>
<dbReference type="PROSITE" id="PS51671">
    <property type="entry name" value="ACT"/>
    <property type="match status" value="1"/>
</dbReference>
<proteinExistence type="inferred from homology"/>
<protein>
    <recommendedName>
        <fullName evidence="5">Homoserine dehydrogenase</fullName>
        <ecNumber evidence="4">1.1.1.3</ecNumber>
    </recommendedName>
</protein>
<dbReference type="InterPro" id="IPR016204">
    <property type="entry name" value="HDH"/>
</dbReference>
<dbReference type="InterPro" id="IPR002912">
    <property type="entry name" value="ACT_dom"/>
</dbReference>
<dbReference type="AlphaFoldDB" id="A0A645B6J0"/>
<dbReference type="PANTHER" id="PTHR43331">
    <property type="entry name" value="HOMOSERINE DEHYDROGENASE"/>
    <property type="match status" value="1"/>
</dbReference>
<dbReference type="Pfam" id="PF00742">
    <property type="entry name" value="Homoserine_dh"/>
    <property type="match status" value="1"/>
</dbReference>
<evidence type="ECO:0000256" key="4">
    <source>
        <dbReference type="ARBA" id="ARBA00013213"/>
    </source>
</evidence>
<keyword evidence="8 11" id="KW-0560">Oxidoreductase</keyword>
<dbReference type="GO" id="GO:0009086">
    <property type="term" value="P:methionine biosynthetic process"/>
    <property type="evidence" value="ECO:0007669"/>
    <property type="project" value="UniProtKB-KW"/>
</dbReference>
<evidence type="ECO:0000256" key="9">
    <source>
        <dbReference type="ARBA" id="ARBA00023167"/>
    </source>
</evidence>
<comment type="similarity">
    <text evidence="3">Belongs to the homoserine dehydrogenase family.</text>
</comment>
<keyword evidence="9" id="KW-0486">Methionine biosynthesis</keyword>
<dbReference type="NCBIfam" id="NF004976">
    <property type="entry name" value="PRK06349.1"/>
    <property type="match status" value="1"/>
</dbReference>
<evidence type="ECO:0000256" key="5">
    <source>
        <dbReference type="ARBA" id="ARBA00013376"/>
    </source>
</evidence>
<dbReference type="SUPFAM" id="SSF55347">
    <property type="entry name" value="Glyceraldehyde-3-phosphate dehydrogenase-like, C-terminal domain"/>
    <property type="match status" value="1"/>
</dbReference>
<comment type="pathway">
    <text evidence="2">Amino-acid biosynthesis; L-methionine biosynthesis via de novo pathway; L-homoserine from L-aspartate: step 3/3.</text>
</comment>
<dbReference type="Gene3D" id="3.40.50.720">
    <property type="entry name" value="NAD(P)-binding Rossmann-like Domain"/>
    <property type="match status" value="1"/>
</dbReference>
<dbReference type="EMBL" id="VSSQ01018111">
    <property type="protein sequence ID" value="MPM61027.1"/>
    <property type="molecule type" value="Genomic_DNA"/>
</dbReference>